<name>A0A9N9CKS9_9GLOM</name>
<accession>A0A9N9CKS9</accession>
<reference evidence="1" key="1">
    <citation type="submission" date="2021-06" db="EMBL/GenBank/DDBJ databases">
        <authorList>
            <person name="Kallberg Y."/>
            <person name="Tangrot J."/>
            <person name="Rosling A."/>
        </authorList>
    </citation>
    <scope>NUCLEOTIDE SEQUENCE</scope>
    <source>
        <strain evidence="1">CL551</strain>
    </source>
</reference>
<dbReference type="Proteomes" id="UP000789342">
    <property type="component" value="Unassembled WGS sequence"/>
</dbReference>
<evidence type="ECO:0000313" key="2">
    <source>
        <dbReference type="Proteomes" id="UP000789342"/>
    </source>
</evidence>
<comment type="caution">
    <text evidence="1">The sequence shown here is derived from an EMBL/GenBank/DDBJ whole genome shotgun (WGS) entry which is preliminary data.</text>
</comment>
<proteinExistence type="predicted"/>
<evidence type="ECO:0000313" key="1">
    <source>
        <dbReference type="EMBL" id="CAG8607099.1"/>
    </source>
</evidence>
<feature type="non-terminal residue" evidence="1">
    <location>
        <position position="81"/>
    </location>
</feature>
<protein>
    <submittedName>
        <fullName evidence="1">11140_t:CDS:1</fullName>
    </submittedName>
</protein>
<keyword evidence="2" id="KW-1185">Reference proteome</keyword>
<organism evidence="1 2">
    <name type="scientific">Acaulospora morrowiae</name>
    <dbReference type="NCBI Taxonomy" id="94023"/>
    <lineage>
        <taxon>Eukaryota</taxon>
        <taxon>Fungi</taxon>
        <taxon>Fungi incertae sedis</taxon>
        <taxon>Mucoromycota</taxon>
        <taxon>Glomeromycotina</taxon>
        <taxon>Glomeromycetes</taxon>
        <taxon>Diversisporales</taxon>
        <taxon>Acaulosporaceae</taxon>
        <taxon>Acaulospora</taxon>
    </lineage>
</organism>
<gene>
    <name evidence="1" type="ORF">AMORRO_LOCUS8049</name>
</gene>
<dbReference type="EMBL" id="CAJVPV010006575">
    <property type="protein sequence ID" value="CAG8607099.1"/>
    <property type="molecule type" value="Genomic_DNA"/>
</dbReference>
<dbReference type="AlphaFoldDB" id="A0A9N9CKS9"/>
<sequence length="81" mass="9314">MRRSLGKKESNDEKLQEVKVPKMHPREFIKFKIPFVSLLPFCPNVKHAFKTAKLPIAMLTVVSASFSSRGTDRQPRDLEDD</sequence>